<dbReference type="SUPFAM" id="SSF55874">
    <property type="entry name" value="ATPase domain of HSP90 chaperone/DNA topoisomerase II/histidine kinase"/>
    <property type="match status" value="1"/>
</dbReference>
<dbReference type="Gene3D" id="3.30.565.10">
    <property type="entry name" value="Histidine kinase-like ATPase, C-terminal domain"/>
    <property type="match status" value="1"/>
</dbReference>
<dbReference type="Pfam" id="PF00069">
    <property type="entry name" value="Pkinase"/>
    <property type="match status" value="1"/>
</dbReference>
<dbReference type="PRINTS" id="PR00344">
    <property type="entry name" value="BCTRLSENSOR"/>
</dbReference>
<dbReference type="CDD" id="cd00075">
    <property type="entry name" value="HATPase"/>
    <property type="match status" value="1"/>
</dbReference>
<dbReference type="PROSITE" id="PS50011">
    <property type="entry name" value="PROTEIN_KINASE_DOM"/>
    <property type="match status" value="1"/>
</dbReference>
<dbReference type="SMART" id="SM00065">
    <property type="entry name" value="GAF"/>
    <property type="match status" value="1"/>
</dbReference>
<dbReference type="InterPro" id="IPR011009">
    <property type="entry name" value="Kinase-like_dom_sf"/>
</dbReference>
<dbReference type="EC" id="2.7.13.3" evidence="2"/>
<dbReference type="Gene3D" id="1.10.510.10">
    <property type="entry name" value="Transferase(Phosphotransferase) domain 1"/>
    <property type="match status" value="1"/>
</dbReference>
<dbReference type="InterPro" id="IPR003018">
    <property type="entry name" value="GAF"/>
</dbReference>
<dbReference type="RefSeq" id="WP_301811956.1">
    <property type="nucleotide sequence ID" value="NZ_JAUJZH010000013.1"/>
</dbReference>
<comment type="catalytic activity">
    <reaction evidence="1">
        <text>ATP + protein L-histidine = ADP + protein N-phospho-L-histidine.</text>
        <dbReference type="EC" id="2.7.13.3"/>
    </reaction>
</comment>
<dbReference type="Pfam" id="PF02518">
    <property type="entry name" value="HATPase_c"/>
    <property type="match status" value="1"/>
</dbReference>
<keyword evidence="3" id="KW-0597">Phosphoprotein</keyword>
<dbReference type="Pfam" id="PF01590">
    <property type="entry name" value="GAF"/>
    <property type="match status" value="1"/>
</dbReference>
<proteinExistence type="predicted"/>
<dbReference type="Pfam" id="PF00512">
    <property type="entry name" value="HisKA"/>
    <property type="match status" value="1"/>
</dbReference>
<dbReference type="InterPro" id="IPR036097">
    <property type="entry name" value="HisK_dim/P_sf"/>
</dbReference>
<comment type="caution">
    <text evidence="8">The sequence shown here is derived from an EMBL/GenBank/DDBJ whole genome shotgun (WGS) entry which is preliminary data.</text>
</comment>
<dbReference type="CDD" id="cd00082">
    <property type="entry name" value="HisKA"/>
    <property type="match status" value="1"/>
</dbReference>
<dbReference type="InterPro" id="IPR003661">
    <property type="entry name" value="HisK_dim/P_dom"/>
</dbReference>
<dbReference type="InterPro" id="IPR053159">
    <property type="entry name" value="Hybrid_Histidine_Kinase"/>
</dbReference>
<dbReference type="InterPro" id="IPR004358">
    <property type="entry name" value="Sig_transdc_His_kin-like_C"/>
</dbReference>
<gene>
    <name evidence="8" type="ORF">Q2T77_18925</name>
</gene>
<reference evidence="8" key="1">
    <citation type="submission" date="2023-06" db="EMBL/GenBank/DDBJ databases">
        <authorList>
            <person name="Jiang Y."/>
            <person name="Liu Q."/>
        </authorList>
    </citation>
    <scope>NUCLEOTIDE SEQUENCE</scope>
    <source>
        <strain evidence="8">CGMCC 1.12090</strain>
    </source>
</reference>
<dbReference type="SUPFAM" id="SSF47384">
    <property type="entry name" value="Homodimeric domain of signal transducing histidine kinase"/>
    <property type="match status" value="1"/>
</dbReference>
<evidence type="ECO:0000256" key="2">
    <source>
        <dbReference type="ARBA" id="ARBA00012438"/>
    </source>
</evidence>
<dbReference type="SUPFAM" id="SSF56112">
    <property type="entry name" value="Protein kinase-like (PK-like)"/>
    <property type="match status" value="1"/>
</dbReference>
<feature type="domain" description="Protein kinase" evidence="6">
    <location>
        <begin position="1"/>
        <end position="190"/>
    </location>
</feature>
<keyword evidence="9" id="KW-1185">Reference proteome</keyword>
<dbReference type="SMART" id="SM00387">
    <property type="entry name" value="HATPase_c"/>
    <property type="match status" value="1"/>
</dbReference>
<dbReference type="Gene3D" id="3.40.50.300">
    <property type="entry name" value="P-loop containing nucleotide triphosphate hydrolases"/>
    <property type="match status" value="1"/>
</dbReference>
<dbReference type="Gene3D" id="3.30.450.40">
    <property type="match status" value="1"/>
</dbReference>
<dbReference type="InterPro" id="IPR029016">
    <property type="entry name" value="GAF-like_dom_sf"/>
</dbReference>
<dbReference type="SUPFAM" id="SSF55781">
    <property type="entry name" value="GAF domain-like"/>
    <property type="match status" value="1"/>
</dbReference>
<evidence type="ECO:0000256" key="4">
    <source>
        <dbReference type="SAM" id="Coils"/>
    </source>
</evidence>
<evidence type="ECO:0000313" key="8">
    <source>
        <dbReference type="EMBL" id="MDO1534367.1"/>
    </source>
</evidence>
<accession>A0ABT8S8M5</accession>
<dbReference type="PANTHER" id="PTHR43642">
    <property type="entry name" value="HYBRID SIGNAL TRANSDUCTION HISTIDINE KINASE G"/>
    <property type="match status" value="1"/>
</dbReference>
<feature type="coiled-coil region" evidence="4">
    <location>
        <begin position="1405"/>
        <end position="1439"/>
    </location>
</feature>
<feature type="region of interest" description="Disordered" evidence="5">
    <location>
        <begin position="1670"/>
        <end position="1691"/>
    </location>
</feature>
<name>A0ABT8S8M5_9BURK</name>
<dbReference type="Proteomes" id="UP001169027">
    <property type="component" value="Unassembled WGS sequence"/>
</dbReference>
<dbReference type="EMBL" id="JAUKVY010000013">
    <property type="protein sequence ID" value="MDO1534367.1"/>
    <property type="molecule type" value="Genomic_DNA"/>
</dbReference>
<evidence type="ECO:0000256" key="1">
    <source>
        <dbReference type="ARBA" id="ARBA00000085"/>
    </source>
</evidence>
<dbReference type="InterPro" id="IPR005467">
    <property type="entry name" value="His_kinase_dom"/>
</dbReference>
<dbReference type="InterPro" id="IPR003594">
    <property type="entry name" value="HATPase_dom"/>
</dbReference>
<dbReference type="InterPro" id="IPR036890">
    <property type="entry name" value="HATPase_C_sf"/>
</dbReference>
<evidence type="ECO:0000256" key="5">
    <source>
        <dbReference type="SAM" id="MobiDB-lite"/>
    </source>
</evidence>
<evidence type="ECO:0000313" key="9">
    <source>
        <dbReference type="Proteomes" id="UP001169027"/>
    </source>
</evidence>
<dbReference type="SUPFAM" id="SSF52540">
    <property type="entry name" value="P-loop containing nucleoside triphosphate hydrolases"/>
    <property type="match status" value="1"/>
</dbReference>
<dbReference type="InterPro" id="IPR041664">
    <property type="entry name" value="AAA_16"/>
</dbReference>
<evidence type="ECO:0000256" key="3">
    <source>
        <dbReference type="ARBA" id="ARBA00022553"/>
    </source>
</evidence>
<evidence type="ECO:0000259" key="7">
    <source>
        <dbReference type="PROSITE" id="PS50109"/>
    </source>
</evidence>
<dbReference type="SMART" id="SM00220">
    <property type="entry name" value="S_TKc"/>
    <property type="match status" value="1"/>
</dbReference>
<dbReference type="PROSITE" id="PS50109">
    <property type="entry name" value="HIS_KIN"/>
    <property type="match status" value="1"/>
</dbReference>
<keyword evidence="4" id="KW-0175">Coiled coil</keyword>
<dbReference type="InterPro" id="IPR000719">
    <property type="entry name" value="Prot_kinase_dom"/>
</dbReference>
<feature type="domain" description="Histidine kinase" evidence="7">
    <location>
        <begin position="1450"/>
        <end position="1669"/>
    </location>
</feature>
<dbReference type="SMART" id="SM00388">
    <property type="entry name" value="HisKA"/>
    <property type="match status" value="1"/>
</dbReference>
<evidence type="ECO:0000259" key="6">
    <source>
        <dbReference type="PROSITE" id="PS50011"/>
    </source>
</evidence>
<dbReference type="Pfam" id="PF13191">
    <property type="entry name" value="AAA_16"/>
    <property type="match status" value="1"/>
</dbReference>
<dbReference type="PANTHER" id="PTHR43642:SF1">
    <property type="entry name" value="HYBRID SIGNAL TRANSDUCTION HISTIDINE KINASE G"/>
    <property type="match status" value="1"/>
</dbReference>
<sequence length="1691" mass="184049">MNAEDASSDLPAAQGEPLSMLAAAGPLPVGRVLALGIQLAAALAALHRGGRVHNGVRPEAVHCDPAADRAWLIDLGDMSHGAPASAASMNVARLVYASPEQTGRMDRVPDHRSDLYALGVVLYELLVGAPPFRSEDALELIHAHIARRPPAPIDIDAHVPLPVSQIVMKLLAKSPEERYQSAAALIDDLMLCQREWSARGRIDAFALGRRDIRERLPDLPRLYGREDEVAVLRAAFERAGDGRGRAPMLLVSGYPGIGKTALIHEFYKPLVRQQGYFVSGKFDQVARSVPFSALVQALRDLVRQMLTESESRLDEWRGKLLRALGANGSVLVEVIPEIEFIIGEQPTPVPLGAAETLNRFQRVFQNFVAAVAQPAHPLVVFLDDLQWADAATLSLLEPMLASADIRGLLLVGACRDYELDDPHRLTRALDGLAAADIAFQRVELGPLRLADLSSLVRDTLDWEPADAQPLARLVLEKTGGNPFFVVQFLRLLVRDGHIRFDEALGRWTCRIEAIARAPLADDVVDLMKHNIQRLSHRSQYALTLAACIGNSFDQRTLAIISEQPPLEVAEDLAEAEAEGLIVPAARRDGDAEPAHAFLHDRVQQAAYAMISDERKPMLHLRIGRLLLSRATPHQLEQGLFDIVHHLNRGSDLIGGADERLAVARLDLNAGRKAKQSTAHEAALDFFQAGIALLAEAHWSSDYALCFALHLEAAESLYLCARFEAAHQQFELLLRRAATDIDRARVHRLRSVQYEHTARYADALANTRAGLALFDVSLPEAAADKERALAREMDLIASLLGDRDIATLVDLPAMDDPKILIVMRMLTDIWASAYILGDPTLARLISATMVRLSLVHGNVEDSAYGYVTHAITVGPVRGDYRGADAFGKLALAVNHRFEDSRRRAKIYQQFHAHVNFWCQPWASCIPYAREACRSGLESGDFLYAAYGAGTELWSAILATQDLAEFVREYSPSVALIQRLKNQGFADSTKLILNWARALQGLTLGPLSLSDAAIDEDAYLCTYRDSPFFATVHAVAKLHVCCMLGTPAQALAAARVAGATVHHMAGTVWPLVYEFWSALALAAGLADAGEEARPAAVARIAQARASFDGLAMHCAENFHCPALLLAAELDRIEGREHEAITHYEQAIEYSAGRPGMLQQLALANELHARFRLARGDAALAGLFMAQARAGYARWGAAAKVGQLDCRYPELLSDAVKAPRELPAPTPTSAAPMPGSPEVDDLDLDSVLKAAQAIAGEVELDRLLARLMRIAIENAGAERGCLVLEREGEALVYAAEPQQAPAWTMAPGTPLAASRNLPASIVNYVRRTAQSVVLANAAMDDRFGSDPYMLRHMPRSVMCVAVQKQGRLVAVLYLENSVLAGAFTAERMRVVRVLATQAAIALENARLFEGLKREVHEHREARQQLGEALAQVGRLKEELEAENVYLRSELIANVSHDLRSPLVSLRGYLEMLVLKGDRLPPATRQSYLEIALRQSEYLATLIDELFELAKLDFKGLRLDREAFHLPELAVDVVQKFQLAADRKAVTLRIEPAHALPAVDADLGLVERVLDNLIGNALKHTSSGGSVSVRLRTEGERVIASVTDTGSGIPPSELPLVFDRFYRGGKACNPLPGGAGLGLAIARRIVELHGCQIAVESREGVGSCFSFDLPAAKSPAPQAAGAPAGDAPVGRRASA</sequence>
<protein>
    <recommendedName>
        <fullName evidence="2">histidine kinase</fullName>
        <ecNumber evidence="2">2.7.13.3</ecNumber>
    </recommendedName>
</protein>
<dbReference type="Gene3D" id="1.10.287.130">
    <property type="match status" value="1"/>
</dbReference>
<dbReference type="InterPro" id="IPR027417">
    <property type="entry name" value="P-loop_NTPase"/>
</dbReference>
<organism evidence="8 9">
    <name type="scientific">Variovorax ginsengisoli</name>
    <dbReference type="NCBI Taxonomy" id="363844"/>
    <lineage>
        <taxon>Bacteria</taxon>
        <taxon>Pseudomonadati</taxon>
        <taxon>Pseudomonadota</taxon>
        <taxon>Betaproteobacteria</taxon>
        <taxon>Burkholderiales</taxon>
        <taxon>Comamonadaceae</taxon>
        <taxon>Variovorax</taxon>
    </lineage>
</organism>